<gene>
    <name evidence="1" type="ORF">H1R20_g8476</name>
</gene>
<dbReference type="EMBL" id="JANBPK010000921">
    <property type="protein sequence ID" value="KAJ2928604.1"/>
    <property type="molecule type" value="Genomic_DNA"/>
</dbReference>
<evidence type="ECO:0000313" key="1">
    <source>
        <dbReference type="EMBL" id="KAJ2928604.1"/>
    </source>
</evidence>
<dbReference type="Pfam" id="PF09419">
    <property type="entry name" value="PGP_phosphatase"/>
    <property type="match status" value="1"/>
</dbReference>
<dbReference type="InterPro" id="IPR023214">
    <property type="entry name" value="HAD_sf"/>
</dbReference>
<keyword evidence="2" id="KW-1185">Reference proteome</keyword>
<protein>
    <recommendedName>
        <fullName evidence="3">HAD-superfamily phosphatase</fullName>
    </recommendedName>
</protein>
<dbReference type="GO" id="GO:0008962">
    <property type="term" value="F:phosphatidylglycerophosphatase activity"/>
    <property type="evidence" value="ECO:0007669"/>
    <property type="project" value="InterPro"/>
</dbReference>
<dbReference type="InterPro" id="IPR027706">
    <property type="entry name" value="PGP_Pase"/>
</dbReference>
<accession>A0A9W8J987</accession>
<dbReference type="AlphaFoldDB" id="A0A9W8J987"/>
<comment type="caution">
    <text evidence="1">The sequence shown here is derived from an EMBL/GenBank/DDBJ whole genome shotgun (WGS) entry which is preliminary data.</text>
</comment>
<feature type="non-terminal residue" evidence="1">
    <location>
        <position position="273"/>
    </location>
</feature>
<reference evidence="1" key="1">
    <citation type="submission" date="2022-06" db="EMBL/GenBank/DDBJ databases">
        <title>Genome Sequence of Candolleomyces eurysporus.</title>
        <authorList>
            <person name="Buettner E."/>
        </authorList>
    </citation>
    <scope>NUCLEOTIDE SEQUENCE</scope>
    <source>
        <strain evidence="1">VTCC 930004</strain>
    </source>
</reference>
<evidence type="ECO:0000313" key="2">
    <source>
        <dbReference type="Proteomes" id="UP001140091"/>
    </source>
</evidence>
<sequence length="273" mass="30607">MPLNIPGILVPFQLMIYPRLVIPHLSEDIRHLDFKALRKAGYRGAIFDKDNCLTIPHQDQLVPELQDAWKECLETFGEGNVLIVSNSAGTYLDAGGIQAESVSHHLNAPVLPHKSFKPAYSCISSVRTYFSSLKTPLKDEELIVVGDRVFTDVIMANRMRKSRISKSNNPLQMSLSCAFEKSGTVATEKESAGLVDTSKANGPLAILTTGVWKRESMLMRYLELNLVNAVRKWSKPKSDEPLDSDTARFVRELPEPLPPKSWFAKTLDRLKRT</sequence>
<dbReference type="InterPro" id="IPR036412">
    <property type="entry name" value="HAD-like_sf"/>
</dbReference>
<dbReference type="Gene3D" id="3.40.50.1000">
    <property type="entry name" value="HAD superfamily/HAD-like"/>
    <property type="match status" value="1"/>
</dbReference>
<evidence type="ECO:0008006" key="3">
    <source>
        <dbReference type="Google" id="ProtNLM"/>
    </source>
</evidence>
<dbReference type="Proteomes" id="UP001140091">
    <property type="component" value="Unassembled WGS sequence"/>
</dbReference>
<proteinExistence type="predicted"/>
<organism evidence="1 2">
    <name type="scientific">Candolleomyces eurysporus</name>
    <dbReference type="NCBI Taxonomy" id="2828524"/>
    <lineage>
        <taxon>Eukaryota</taxon>
        <taxon>Fungi</taxon>
        <taxon>Dikarya</taxon>
        <taxon>Basidiomycota</taxon>
        <taxon>Agaricomycotina</taxon>
        <taxon>Agaricomycetes</taxon>
        <taxon>Agaricomycetidae</taxon>
        <taxon>Agaricales</taxon>
        <taxon>Agaricineae</taxon>
        <taxon>Psathyrellaceae</taxon>
        <taxon>Candolleomyces</taxon>
    </lineage>
</organism>
<dbReference type="OrthoDB" id="198652at2759"/>
<dbReference type="SUPFAM" id="SSF56784">
    <property type="entry name" value="HAD-like"/>
    <property type="match status" value="1"/>
</dbReference>
<name>A0A9W8J987_9AGAR</name>